<organism evidence="2">
    <name type="scientific">Paenibacillus sp. BIHB 4019</name>
    <dbReference type="NCBI Taxonomy" id="1870819"/>
    <lineage>
        <taxon>Bacteria</taxon>
        <taxon>Bacillati</taxon>
        <taxon>Bacillota</taxon>
        <taxon>Bacilli</taxon>
        <taxon>Bacillales</taxon>
        <taxon>Paenibacillaceae</taxon>
        <taxon>Paenibacillus</taxon>
    </lineage>
</organism>
<keyword evidence="1" id="KW-0812">Transmembrane</keyword>
<feature type="transmembrane region" description="Helical" evidence="1">
    <location>
        <begin position="6"/>
        <end position="29"/>
    </location>
</feature>
<evidence type="ECO:0000256" key="1">
    <source>
        <dbReference type="SAM" id="Phobius"/>
    </source>
</evidence>
<evidence type="ECO:0000313" key="2">
    <source>
        <dbReference type="EMBL" id="ANY66226.1"/>
    </source>
</evidence>
<evidence type="ECO:0008006" key="3">
    <source>
        <dbReference type="Google" id="ProtNLM"/>
    </source>
</evidence>
<dbReference type="RefSeq" id="WP_099517595.1">
    <property type="nucleotide sequence ID" value="NZ_CP016808.1"/>
</dbReference>
<dbReference type="AlphaFoldDB" id="A0A1B2DEV1"/>
<reference evidence="2" key="1">
    <citation type="submission" date="2016-08" db="EMBL/GenBank/DDBJ databases">
        <title>Complete Genome Seqeunce of Paenibacillus sp. BIHB 4019 from tea rhizoplane.</title>
        <authorList>
            <person name="Thakur R."/>
            <person name="Swarnkar M.K."/>
            <person name="Gulati A."/>
        </authorList>
    </citation>
    <scope>NUCLEOTIDE SEQUENCE [LARGE SCALE GENOMIC DNA]</scope>
    <source>
        <strain evidence="2">BIHB4019</strain>
    </source>
</reference>
<sequence>MYQIFLYLHVLGAVLLGVYILLPALVLYIQLDEKSQHLYLRLLSKLNRLGQFALILTFLTGGYLVSQAEYPTIWWLLAIVLLVGIAAVSGIMGSKIRKILKETDTAIKNKIGAIRSLSFAASVLYFLVLTLMLFPNFFE</sequence>
<feature type="transmembrane region" description="Helical" evidence="1">
    <location>
        <begin position="72"/>
        <end position="92"/>
    </location>
</feature>
<keyword evidence="1" id="KW-1133">Transmembrane helix</keyword>
<proteinExistence type="predicted"/>
<gene>
    <name evidence="2" type="ORF">BBD42_06925</name>
</gene>
<feature type="transmembrane region" description="Helical" evidence="1">
    <location>
        <begin position="113"/>
        <end position="134"/>
    </location>
</feature>
<keyword evidence="1" id="KW-0472">Membrane</keyword>
<protein>
    <recommendedName>
        <fullName evidence="3">DUF2269 domain-containing protein</fullName>
    </recommendedName>
</protein>
<dbReference type="EMBL" id="CP016808">
    <property type="protein sequence ID" value="ANY66226.1"/>
    <property type="molecule type" value="Genomic_DNA"/>
</dbReference>
<name>A0A1B2DEV1_9BACL</name>
<accession>A0A1B2DEV1</accession>